<sequence length="238" mass="27617">MIIVSLEIRLYFDWKEPLTPKIALADLHNITQQLNTFFNRHKTWYLPGNSRKEALLHTVFNDQGITEEAIQAFEKGYTEKNPILIKGIWDGENDESSIQYQNYRRDRLGQTEITLNINIDKKDFKLSSLIEFIKNLVLNRSLPYVLIEINGYSLYGKQVFPDRLSAGWMLYLPTEIDPALVSMAEEILSISDKEDQIGTLIITTKEIFDIENKEHINKANDIEICLRDLQLLPLLSEV</sequence>
<evidence type="ECO:0000313" key="4">
    <source>
        <dbReference type="Proteomes" id="UP000224607"/>
    </source>
</evidence>
<dbReference type="EMBL" id="FORG01000003">
    <property type="protein sequence ID" value="SFI74034.1"/>
    <property type="molecule type" value="Genomic_DNA"/>
</dbReference>
<protein>
    <submittedName>
        <fullName evidence="2">Immunity protein 52</fullName>
    </submittedName>
</protein>
<reference evidence="1 4" key="3">
    <citation type="journal article" date="2017" name="Nat. Microbiol.">
        <title>Natural product diversity associated with the nematode symbionts Photorhabdus and Xenorhabdus.</title>
        <authorList>
            <person name="Tobias N.J."/>
            <person name="Wolff H."/>
            <person name="Djahanschiri B."/>
            <person name="Grundmann F."/>
            <person name="Kronenwerth M."/>
            <person name="Shi Y.M."/>
            <person name="Simonyi S."/>
            <person name="Grun P."/>
            <person name="Shapiro-Ilan D."/>
            <person name="Pidot S.J."/>
            <person name="Stinear T.P."/>
            <person name="Ebersberger I."/>
            <person name="Bode H.B."/>
        </authorList>
    </citation>
    <scope>NUCLEOTIDE SEQUENCE [LARGE SCALE GENOMIC DNA]</scope>
    <source>
        <strain evidence="1 4">DSM 17908</strain>
    </source>
</reference>
<dbReference type="InterPro" id="IPR016929">
    <property type="entry name" value="TsiT-like"/>
</dbReference>
<dbReference type="AlphaFoldDB" id="A0A1I3KNS6"/>
<proteinExistence type="predicted"/>
<evidence type="ECO:0000313" key="2">
    <source>
        <dbReference type="EMBL" id="SFI74034.1"/>
    </source>
</evidence>
<reference evidence="3" key="2">
    <citation type="submission" date="2016-10" db="EMBL/GenBank/DDBJ databases">
        <authorList>
            <person name="Varghese N."/>
            <person name="Submissions S."/>
        </authorList>
    </citation>
    <scope>NUCLEOTIDE SEQUENCE [LARGE SCALE GENOMIC DNA]</scope>
    <source>
        <strain evidence="3">DSM 17908</strain>
    </source>
</reference>
<dbReference type="Proteomes" id="UP000224607">
    <property type="component" value="Unassembled WGS sequence"/>
</dbReference>
<reference evidence="2" key="1">
    <citation type="submission" date="2016-10" db="EMBL/GenBank/DDBJ databases">
        <authorList>
            <person name="de Groot N.N."/>
        </authorList>
    </citation>
    <scope>NUCLEOTIDE SEQUENCE [LARGE SCALE GENOMIC DNA]</scope>
    <source>
        <strain evidence="2">DSM 17908</strain>
    </source>
</reference>
<organism evidence="2 3">
    <name type="scientific">Xenorhabdus mauleonii</name>
    <dbReference type="NCBI Taxonomy" id="351675"/>
    <lineage>
        <taxon>Bacteria</taxon>
        <taxon>Pseudomonadati</taxon>
        <taxon>Pseudomonadota</taxon>
        <taxon>Gammaproteobacteria</taxon>
        <taxon>Enterobacterales</taxon>
        <taxon>Morganellaceae</taxon>
        <taxon>Xenorhabdus</taxon>
    </lineage>
</organism>
<evidence type="ECO:0000313" key="1">
    <source>
        <dbReference type="EMBL" id="PHM45105.1"/>
    </source>
</evidence>
<evidence type="ECO:0000313" key="3">
    <source>
        <dbReference type="Proteomes" id="UP000198919"/>
    </source>
</evidence>
<dbReference type="STRING" id="351675.SAMN05421680_103141"/>
<dbReference type="Proteomes" id="UP000198919">
    <property type="component" value="Unassembled WGS sequence"/>
</dbReference>
<name>A0A1I3KNS6_9GAMM</name>
<dbReference type="PIRSF" id="PIRSF029636">
    <property type="entry name" value="UCP029636"/>
    <property type="match status" value="1"/>
</dbReference>
<gene>
    <name evidence="2" type="ORF">SAMN05421680_103141</name>
    <name evidence="1" type="ORF">Xmau_01312</name>
</gene>
<keyword evidence="4" id="KW-1185">Reference proteome</keyword>
<dbReference type="OrthoDB" id="8718152at2"/>
<accession>A0A1I3KNS6</accession>
<dbReference type="RefSeq" id="WP_092508120.1">
    <property type="nucleotide sequence ID" value="NZ_CAWNQB010000023.1"/>
</dbReference>
<dbReference type="EMBL" id="NITY01000003">
    <property type="protein sequence ID" value="PHM45105.1"/>
    <property type="molecule type" value="Genomic_DNA"/>
</dbReference>